<evidence type="ECO:0000256" key="9">
    <source>
        <dbReference type="ARBA" id="ARBA00023242"/>
    </source>
</evidence>
<reference evidence="14" key="3">
    <citation type="submission" date="2025-09" db="UniProtKB">
        <authorList>
            <consortium name="Ensembl"/>
        </authorList>
    </citation>
    <scope>IDENTIFICATION</scope>
</reference>
<dbReference type="Ensembl" id="ENSPFOT00000014039.2">
    <property type="protein sequence ID" value="ENSPFOP00000014020.2"/>
    <property type="gene ID" value="ENSPFOG00000014005.2"/>
</dbReference>
<dbReference type="InterPro" id="IPR046333">
    <property type="entry name" value="HXA10/ABDB-like"/>
</dbReference>
<dbReference type="GO" id="GO:0005634">
    <property type="term" value="C:nucleus"/>
    <property type="evidence" value="ECO:0007669"/>
    <property type="project" value="UniProtKB-SubCell"/>
</dbReference>
<dbReference type="FunFam" id="1.10.10.60:FF:000018">
    <property type="entry name" value="Homeobox A10"/>
    <property type="match status" value="1"/>
</dbReference>
<dbReference type="AlphaFoldDB" id="A0A087Y7L7"/>
<dbReference type="PANTHER" id="PTHR45874:SF5">
    <property type="entry name" value="HOMEOBOX PROTEIN HOX-D10"/>
    <property type="match status" value="1"/>
</dbReference>
<dbReference type="eggNOG" id="KOG0487">
    <property type="taxonomic scope" value="Eukaryota"/>
</dbReference>
<feature type="DNA-binding region" description="Homeobox" evidence="10">
    <location>
        <begin position="254"/>
        <end position="313"/>
    </location>
</feature>
<evidence type="ECO:0000256" key="10">
    <source>
        <dbReference type="PROSITE-ProRule" id="PRU00108"/>
    </source>
</evidence>
<reference evidence="14" key="2">
    <citation type="submission" date="2025-08" db="UniProtKB">
        <authorList>
            <consortium name="Ensembl"/>
        </authorList>
    </citation>
    <scope>IDENTIFICATION</scope>
</reference>
<keyword evidence="7 10" id="KW-0371">Homeobox</keyword>
<dbReference type="GO" id="GO:0000981">
    <property type="term" value="F:DNA-binding transcription factor activity, RNA polymerase II-specific"/>
    <property type="evidence" value="ECO:0007669"/>
    <property type="project" value="InterPro"/>
</dbReference>
<proteinExistence type="inferred from homology"/>
<dbReference type="GeneTree" id="ENSGT00940000158266"/>
<name>A0A087Y7L7_POEFO</name>
<feature type="region of interest" description="Disordered" evidence="12">
    <location>
        <begin position="152"/>
        <end position="240"/>
    </location>
</feature>
<dbReference type="Gene3D" id="1.10.10.60">
    <property type="entry name" value="Homeodomain-like"/>
    <property type="match status" value="1"/>
</dbReference>
<dbReference type="Pfam" id="PF00046">
    <property type="entry name" value="Homeodomain"/>
    <property type="match status" value="1"/>
</dbReference>
<dbReference type="CDD" id="cd00086">
    <property type="entry name" value="homeodomain"/>
    <property type="match status" value="1"/>
</dbReference>
<dbReference type="SMART" id="SM00389">
    <property type="entry name" value="HOX"/>
    <property type="match status" value="1"/>
</dbReference>
<dbReference type="RefSeq" id="XP_007546570.1">
    <property type="nucleotide sequence ID" value="XM_007546508.2"/>
</dbReference>
<evidence type="ECO:0000256" key="5">
    <source>
        <dbReference type="ARBA" id="ARBA00023015"/>
    </source>
</evidence>
<dbReference type="PROSITE" id="PS50071">
    <property type="entry name" value="HOMEOBOX_2"/>
    <property type="match status" value="1"/>
</dbReference>
<evidence type="ECO:0000256" key="11">
    <source>
        <dbReference type="RuleBase" id="RU000682"/>
    </source>
</evidence>
<evidence type="ECO:0000256" key="3">
    <source>
        <dbReference type="ARBA" id="ARBA00006317"/>
    </source>
</evidence>
<feature type="compositionally biased region" description="Basic and acidic residues" evidence="12">
    <location>
        <begin position="212"/>
        <end position="240"/>
    </location>
</feature>
<keyword evidence="6 10" id="KW-0238">DNA-binding</keyword>
<comment type="subcellular location">
    <subcellularLocation>
        <location evidence="2 10 11">Nucleus</location>
    </subcellularLocation>
</comment>
<dbReference type="InterPro" id="IPR001356">
    <property type="entry name" value="HD"/>
</dbReference>
<dbReference type="PANTHER" id="PTHR45874">
    <property type="entry name" value="HOMEOBOX PROTEIN ABDOMINAL-B"/>
    <property type="match status" value="1"/>
</dbReference>
<evidence type="ECO:0000256" key="6">
    <source>
        <dbReference type="ARBA" id="ARBA00023125"/>
    </source>
</evidence>
<dbReference type="Proteomes" id="UP000028760">
    <property type="component" value="Unassembled WGS sequence"/>
</dbReference>
<dbReference type="STRING" id="48698.ENSPFOP00000014020"/>
<evidence type="ECO:0000256" key="8">
    <source>
        <dbReference type="ARBA" id="ARBA00023163"/>
    </source>
</evidence>
<keyword evidence="8" id="KW-0804">Transcription</keyword>
<feature type="domain" description="Homeobox" evidence="13">
    <location>
        <begin position="252"/>
        <end position="312"/>
    </location>
</feature>
<dbReference type="PROSITE" id="PS00027">
    <property type="entry name" value="HOMEOBOX_1"/>
    <property type="match status" value="1"/>
</dbReference>
<sequence length="328" mass="36869">MSFPSSSPVTNPFLVDSLIGACRTDSFYSNSSMYMPSGSDMHGTYGMQTCGLLPSFGKRGEVGPQNTAMSVHSYIPQMDTWTDPSRTCRAEQMSNCTFPQSIKEESNCCMYSDKRVQKEGYSNVIGEPCAVEGPEIPVPGYFRLSQTYANGKHPENYCQEPPSPNPTLAQLSRVTPKPQHATASSSSSSGFAEAEKNVRDPETITSTPNRGESPDPVKSGSEEKTEASSPELQKEGKDCKSDALTNNWLTAKSGRKKRCPYTKHQTLELEKEFLFNMYLTRERRLEISRSVNLTDRQVKIWFQNRRMKLKKMNRENRIRELTSNLTFS</sequence>
<organism evidence="14 15">
    <name type="scientific">Poecilia formosa</name>
    <name type="common">Amazon molly</name>
    <name type="synonym">Limia formosa</name>
    <dbReference type="NCBI Taxonomy" id="48698"/>
    <lineage>
        <taxon>Eukaryota</taxon>
        <taxon>Metazoa</taxon>
        <taxon>Chordata</taxon>
        <taxon>Craniata</taxon>
        <taxon>Vertebrata</taxon>
        <taxon>Euteleostomi</taxon>
        <taxon>Actinopterygii</taxon>
        <taxon>Neopterygii</taxon>
        <taxon>Teleostei</taxon>
        <taxon>Neoteleostei</taxon>
        <taxon>Acanthomorphata</taxon>
        <taxon>Ovalentaria</taxon>
        <taxon>Atherinomorphae</taxon>
        <taxon>Cyprinodontiformes</taxon>
        <taxon>Poeciliidae</taxon>
        <taxon>Poeciliinae</taxon>
        <taxon>Poecilia</taxon>
    </lineage>
</organism>
<evidence type="ECO:0000256" key="2">
    <source>
        <dbReference type="ARBA" id="ARBA00004123"/>
    </source>
</evidence>
<accession>A0A087Y7L7</accession>
<dbReference type="SUPFAM" id="SSF46689">
    <property type="entry name" value="Homeodomain-like"/>
    <property type="match status" value="1"/>
</dbReference>
<keyword evidence="4" id="KW-0217">Developmental protein</keyword>
<feature type="compositionally biased region" description="Basic and acidic residues" evidence="12">
    <location>
        <begin position="193"/>
        <end position="202"/>
    </location>
</feature>
<dbReference type="GeneID" id="103134317"/>
<dbReference type="EMBL" id="AYCK01002201">
    <property type="status" value="NOT_ANNOTATED_CDS"/>
    <property type="molecule type" value="Genomic_DNA"/>
</dbReference>
<dbReference type="OrthoDB" id="6159439at2759"/>
<dbReference type="GO" id="GO:0000978">
    <property type="term" value="F:RNA polymerase II cis-regulatory region sequence-specific DNA binding"/>
    <property type="evidence" value="ECO:0007669"/>
    <property type="project" value="TreeGrafter"/>
</dbReference>
<dbReference type="InterPro" id="IPR009057">
    <property type="entry name" value="Homeodomain-like_sf"/>
</dbReference>
<evidence type="ECO:0000256" key="12">
    <source>
        <dbReference type="SAM" id="MobiDB-lite"/>
    </source>
</evidence>
<evidence type="ECO:0000259" key="13">
    <source>
        <dbReference type="PROSITE" id="PS50071"/>
    </source>
</evidence>
<keyword evidence="5" id="KW-0805">Transcription regulation</keyword>
<dbReference type="KEGG" id="pfor:103134317"/>
<keyword evidence="9 10" id="KW-0539">Nucleus</keyword>
<reference evidence="15" key="1">
    <citation type="submission" date="2013-10" db="EMBL/GenBank/DDBJ databases">
        <authorList>
            <person name="Schartl M."/>
            <person name="Warren W."/>
        </authorList>
    </citation>
    <scope>NUCLEOTIDE SEQUENCE [LARGE SCALE GENOMIC DNA]</scope>
    <source>
        <strain evidence="15">female</strain>
    </source>
</reference>
<dbReference type="InterPro" id="IPR020479">
    <property type="entry name" value="HD_metazoa"/>
</dbReference>
<dbReference type="OMA" id="DNWTDPN"/>
<evidence type="ECO:0000256" key="7">
    <source>
        <dbReference type="ARBA" id="ARBA00023155"/>
    </source>
</evidence>
<protein>
    <submittedName>
        <fullName evidence="14">Homeobox D10a</fullName>
    </submittedName>
</protein>
<comment type="similarity">
    <text evidence="3">Belongs to the Abd-B homeobox family.</text>
</comment>
<dbReference type="PRINTS" id="PR00024">
    <property type="entry name" value="HOMEOBOX"/>
</dbReference>
<dbReference type="CTD" id="30404"/>
<comment type="function">
    <text evidence="1">Sequence-specific transcription factor which is part of a developmental regulatory system that provides cells with specific positional identities on the anterior-posterior axis.</text>
</comment>
<evidence type="ECO:0000313" key="14">
    <source>
        <dbReference type="Ensembl" id="ENSPFOP00000014020.2"/>
    </source>
</evidence>
<evidence type="ECO:0000256" key="4">
    <source>
        <dbReference type="ARBA" id="ARBA00022473"/>
    </source>
</evidence>
<evidence type="ECO:0000256" key="1">
    <source>
        <dbReference type="ARBA" id="ARBA00003263"/>
    </source>
</evidence>
<dbReference type="InterPro" id="IPR017970">
    <property type="entry name" value="Homeobox_CS"/>
</dbReference>
<keyword evidence="15" id="KW-1185">Reference proteome</keyword>
<evidence type="ECO:0000313" key="15">
    <source>
        <dbReference type="Proteomes" id="UP000028760"/>
    </source>
</evidence>